<evidence type="ECO:0000313" key="1">
    <source>
        <dbReference type="EMBL" id="MPC41103.1"/>
    </source>
</evidence>
<comment type="caution">
    <text evidence="1">The sequence shown here is derived from an EMBL/GenBank/DDBJ whole genome shotgun (WGS) entry which is preliminary data.</text>
</comment>
<evidence type="ECO:0000313" key="2">
    <source>
        <dbReference type="Proteomes" id="UP000324222"/>
    </source>
</evidence>
<dbReference type="EMBL" id="VSRR010004929">
    <property type="protein sequence ID" value="MPC41103.1"/>
    <property type="molecule type" value="Genomic_DNA"/>
</dbReference>
<accession>A0A5B7F7P0</accession>
<gene>
    <name evidence="1" type="ORF">E2C01_034687</name>
</gene>
<dbReference type="AlphaFoldDB" id="A0A5B7F7P0"/>
<keyword evidence="2" id="KW-1185">Reference proteome</keyword>
<dbReference type="Gene3D" id="3.60.10.10">
    <property type="entry name" value="Endonuclease/exonuclease/phosphatase"/>
    <property type="match status" value="1"/>
</dbReference>
<name>A0A5B7F7P0_PORTR</name>
<protein>
    <recommendedName>
        <fullName evidence="3">Endonuclease/exonuclease/phosphatase domain-containing protein</fullName>
    </recommendedName>
</protein>
<organism evidence="1 2">
    <name type="scientific">Portunus trituberculatus</name>
    <name type="common">Swimming crab</name>
    <name type="synonym">Neptunus trituberculatus</name>
    <dbReference type="NCBI Taxonomy" id="210409"/>
    <lineage>
        <taxon>Eukaryota</taxon>
        <taxon>Metazoa</taxon>
        <taxon>Ecdysozoa</taxon>
        <taxon>Arthropoda</taxon>
        <taxon>Crustacea</taxon>
        <taxon>Multicrustacea</taxon>
        <taxon>Malacostraca</taxon>
        <taxon>Eumalacostraca</taxon>
        <taxon>Eucarida</taxon>
        <taxon>Decapoda</taxon>
        <taxon>Pleocyemata</taxon>
        <taxon>Brachyura</taxon>
        <taxon>Eubrachyura</taxon>
        <taxon>Portunoidea</taxon>
        <taxon>Portunidae</taxon>
        <taxon>Portuninae</taxon>
        <taxon>Portunus</taxon>
    </lineage>
</organism>
<sequence length="179" mass="20314">MATPNPVSESPSEEGIRNVPSSDYSSYIEYILSLYSFVEISILGDFNIHHPLWLSTPFTGYPGKLTFNFAILHDLEQLVQHPTRIPDRLGDKSNILDFISKPSAYAVTLSSPTPYAEVPLAFCLYQLGDLRRYYADFHWKSYCFRVGDPSLCAERITEISPMPEPEALESAIFLRSLRN</sequence>
<dbReference type="InterPro" id="IPR036691">
    <property type="entry name" value="Endo/exonu/phosph_ase_sf"/>
</dbReference>
<evidence type="ECO:0008006" key="3">
    <source>
        <dbReference type="Google" id="ProtNLM"/>
    </source>
</evidence>
<dbReference type="Proteomes" id="UP000324222">
    <property type="component" value="Unassembled WGS sequence"/>
</dbReference>
<reference evidence="1 2" key="1">
    <citation type="submission" date="2019-05" db="EMBL/GenBank/DDBJ databases">
        <title>Another draft genome of Portunus trituberculatus and its Hox gene families provides insights of decapod evolution.</title>
        <authorList>
            <person name="Jeong J.-H."/>
            <person name="Song I."/>
            <person name="Kim S."/>
            <person name="Choi T."/>
            <person name="Kim D."/>
            <person name="Ryu S."/>
            <person name="Kim W."/>
        </authorList>
    </citation>
    <scope>NUCLEOTIDE SEQUENCE [LARGE SCALE GENOMIC DNA]</scope>
    <source>
        <tissue evidence="1">Muscle</tissue>
    </source>
</reference>
<proteinExistence type="predicted"/>